<keyword evidence="5" id="KW-0812">Transmembrane</keyword>
<feature type="coiled-coil region" evidence="4">
    <location>
        <begin position="160"/>
        <end position="187"/>
    </location>
</feature>
<feature type="transmembrane region" description="Helical" evidence="5">
    <location>
        <begin position="115"/>
        <end position="135"/>
    </location>
</feature>
<dbReference type="Proteomes" id="UP001304298">
    <property type="component" value="Unassembled WGS sequence"/>
</dbReference>
<evidence type="ECO:0000256" key="1">
    <source>
        <dbReference type="ARBA" id="ARBA00022679"/>
    </source>
</evidence>
<dbReference type="PANTHER" id="PTHR24421:SF63">
    <property type="entry name" value="SENSOR HISTIDINE KINASE DESK"/>
    <property type="match status" value="1"/>
</dbReference>
<keyword evidence="2 7" id="KW-0418">Kinase</keyword>
<proteinExistence type="predicted"/>
<feature type="transmembrane region" description="Helical" evidence="5">
    <location>
        <begin position="46"/>
        <end position="69"/>
    </location>
</feature>
<feature type="transmembrane region" description="Helical" evidence="5">
    <location>
        <begin position="20"/>
        <end position="39"/>
    </location>
</feature>
<dbReference type="SUPFAM" id="SSF55874">
    <property type="entry name" value="ATPase domain of HSP90 chaperone/DNA topoisomerase II/histidine kinase"/>
    <property type="match status" value="1"/>
</dbReference>
<sequence>MNDSTVPADAQRWVHGWRRLVLDAGMLAYPLVTVPGVLAHSSGTAAVAGCAIVAGFAVAYVFAAFAAARRSWPRYWVFLGICAVLFAAVLPFAHAEGFFLAAVVVSLAGMSLRRYTLVLGALSALAALFVPWVVWDSGPGWPQAVALFFTVLVVYAFGEAVRANTALVEARAEVARLASEAERARIARDLHDLLGHSLTAITVKSTLARRLLDTEAARAGEEMTAVETLARQALTDVRAAVSGYAEVTLAGELARGRELLRACGVAAELPTAVDVVGPDHQELFGWVVREGLTNVARHARATRCAVTLSASSVEVVDDGLGGSATEGTGLSGLRERVAAAGGRVEAGPVSPRGWRLCVSLTPVEVP</sequence>
<keyword evidence="3" id="KW-0902">Two-component regulatory system</keyword>
<feature type="domain" description="Signal transduction histidine kinase subgroup 3 dimerisation and phosphoacceptor" evidence="6">
    <location>
        <begin position="182"/>
        <end position="246"/>
    </location>
</feature>
<evidence type="ECO:0000256" key="4">
    <source>
        <dbReference type="SAM" id="Coils"/>
    </source>
</evidence>
<reference evidence="7 8" key="1">
    <citation type="submission" date="2023-12" db="EMBL/GenBank/DDBJ databases">
        <title>Amycolatopsis sp. V23-08.</title>
        <authorList>
            <person name="Somphong A."/>
        </authorList>
    </citation>
    <scope>NUCLEOTIDE SEQUENCE [LARGE SCALE GENOMIC DNA]</scope>
    <source>
        <strain evidence="7 8">V23-08</strain>
    </source>
</reference>
<dbReference type="Pfam" id="PF07730">
    <property type="entry name" value="HisKA_3"/>
    <property type="match status" value="1"/>
</dbReference>
<evidence type="ECO:0000259" key="6">
    <source>
        <dbReference type="Pfam" id="PF07730"/>
    </source>
</evidence>
<gene>
    <name evidence="7" type="ORF">VA596_50450</name>
</gene>
<evidence type="ECO:0000313" key="7">
    <source>
        <dbReference type="EMBL" id="MEA5367835.1"/>
    </source>
</evidence>
<feature type="transmembrane region" description="Helical" evidence="5">
    <location>
        <begin position="75"/>
        <end position="108"/>
    </location>
</feature>
<evidence type="ECO:0000256" key="3">
    <source>
        <dbReference type="ARBA" id="ARBA00023012"/>
    </source>
</evidence>
<evidence type="ECO:0000313" key="8">
    <source>
        <dbReference type="Proteomes" id="UP001304298"/>
    </source>
</evidence>
<feature type="transmembrane region" description="Helical" evidence="5">
    <location>
        <begin position="141"/>
        <end position="158"/>
    </location>
</feature>
<keyword evidence="5" id="KW-0472">Membrane</keyword>
<dbReference type="InterPro" id="IPR036890">
    <property type="entry name" value="HATPase_C_sf"/>
</dbReference>
<keyword evidence="5" id="KW-1133">Transmembrane helix</keyword>
<dbReference type="EMBL" id="JAYFSI010000030">
    <property type="protein sequence ID" value="MEA5367835.1"/>
    <property type="molecule type" value="Genomic_DNA"/>
</dbReference>
<dbReference type="InterPro" id="IPR050482">
    <property type="entry name" value="Sensor_HK_TwoCompSys"/>
</dbReference>
<keyword evidence="8" id="KW-1185">Reference proteome</keyword>
<keyword evidence="4" id="KW-0175">Coiled coil</keyword>
<evidence type="ECO:0000256" key="5">
    <source>
        <dbReference type="SAM" id="Phobius"/>
    </source>
</evidence>
<dbReference type="Gene3D" id="1.20.5.1930">
    <property type="match status" value="1"/>
</dbReference>
<dbReference type="InterPro" id="IPR011712">
    <property type="entry name" value="Sig_transdc_His_kin_sub3_dim/P"/>
</dbReference>
<dbReference type="Gene3D" id="3.30.565.10">
    <property type="entry name" value="Histidine kinase-like ATPase, C-terminal domain"/>
    <property type="match status" value="1"/>
</dbReference>
<dbReference type="GO" id="GO:0016301">
    <property type="term" value="F:kinase activity"/>
    <property type="evidence" value="ECO:0007669"/>
    <property type="project" value="UniProtKB-KW"/>
</dbReference>
<dbReference type="PANTHER" id="PTHR24421">
    <property type="entry name" value="NITRATE/NITRITE SENSOR PROTEIN NARX-RELATED"/>
    <property type="match status" value="1"/>
</dbReference>
<comment type="caution">
    <text evidence="7">The sequence shown here is derived from an EMBL/GenBank/DDBJ whole genome shotgun (WGS) entry which is preliminary data.</text>
</comment>
<dbReference type="CDD" id="cd16917">
    <property type="entry name" value="HATPase_UhpB-NarQ-NarX-like"/>
    <property type="match status" value="1"/>
</dbReference>
<name>A0ABU5RPC0_9PSEU</name>
<evidence type="ECO:0000256" key="2">
    <source>
        <dbReference type="ARBA" id="ARBA00022777"/>
    </source>
</evidence>
<accession>A0ABU5RPC0</accession>
<keyword evidence="1" id="KW-0808">Transferase</keyword>
<protein>
    <submittedName>
        <fullName evidence="7">Sensor histidine kinase</fullName>
    </submittedName>
</protein>
<organism evidence="7 8">
    <name type="scientific">Amycolatopsis heterodermiae</name>
    <dbReference type="NCBI Taxonomy" id="3110235"/>
    <lineage>
        <taxon>Bacteria</taxon>
        <taxon>Bacillati</taxon>
        <taxon>Actinomycetota</taxon>
        <taxon>Actinomycetes</taxon>
        <taxon>Pseudonocardiales</taxon>
        <taxon>Pseudonocardiaceae</taxon>
        <taxon>Amycolatopsis</taxon>
    </lineage>
</organism>
<dbReference type="RefSeq" id="WP_323337966.1">
    <property type="nucleotide sequence ID" value="NZ_JAYFSI010000030.1"/>
</dbReference>